<accession>A0A8J2IB77</accession>
<protein>
    <submittedName>
        <fullName evidence="2">Uncharacterized protein</fullName>
    </submittedName>
</protein>
<gene>
    <name evidence="2" type="ORF">ALTATR162_LOCUS11097</name>
</gene>
<reference evidence="2" key="1">
    <citation type="submission" date="2021-05" db="EMBL/GenBank/DDBJ databases">
        <authorList>
            <person name="Stam R."/>
        </authorList>
    </citation>
    <scope>NUCLEOTIDE SEQUENCE</scope>
    <source>
        <strain evidence="2">CS162</strain>
    </source>
</reference>
<keyword evidence="3" id="KW-1185">Reference proteome</keyword>
<dbReference type="Proteomes" id="UP000676310">
    <property type="component" value="Unassembled WGS sequence"/>
</dbReference>
<dbReference type="OrthoDB" id="3648350at2759"/>
<dbReference type="EMBL" id="CAJRGZ010000030">
    <property type="protein sequence ID" value="CAG5184818.1"/>
    <property type="molecule type" value="Genomic_DNA"/>
</dbReference>
<evidence type="ECO:0000313" key="3">
    <source>
        <dbReference type="Proteomes" id="UP000676310"/>
    </source>
</evidence>
<proteinExistence type="predicted"/>
<keyword evidence="1" id="KW-0732">Signal</keyword>
<dbReference type="AlphaFoldDB" id="A0A8J2IB77"/>
<sequence>MFTKLALPFLAMQMLASATPHQHRRADGVDITNLNSNVTSTSGSGNVAAAGSLTPFGDIGVGCGINWQADVSYGGGLTAGSSDFGLGGGFNITPEVITVGAGIGLNSANASANIQFSGAKNGSIELVFESSSPIVCTPGTKDGLSVVSSMQSTKFEREDQKKTV</sequence>
<organism evidence="2 3">
    <name type="scientific">Alternaria atra</name>
    <dbReference type="NCBI Taxonomy" id="119953"/>
    <lineage>
        <taxon>Eukaryota</taxon>
        <taxon>Fungi</taxon>
        <taxon>Dikarya</taxon>
        <taxon>Ascomycota</taxon>
        <taxon>Pezizomycotina</taxon>
        <taxon>Dothideomycetes</taxon>
        <taxon>Pleosporomycetidae</taxon>
        <taxon>Pleosporales</taxon>
        <taxon>Pleosporineae</taxon>
        <taxon>Pleosporaceae</taxon>
        <taxon>Alternaria</taxon>
        <taxon>Alternaria sect. Ulocladioides</taxon>
    </lineage>
</organism>
<feature type="chain" id="PRO_5035147196" evidence="1">
    <location>
        <begin position="19"/>
        <end position="164"/>
    </location>
</feature>
<comment type="caution">
    <text evidence="2">The sequence shown here is derived from an EMBL/GenBank/DDBJ whole genome shotgun (WGS) entry which is preliminary data.</text>
</comment>
<evidence type="ECO:0000313" key="2">
    <source>
        <dbReference type="EMBL" id="CAG5184818.1"/>
    </source>
</evidence>
<feature type="signal peptide" evidence="1">
    <location>
        <begin position="1"/>
        <end position="18"/>
    </location>
</feature>
<dbReference type="RefSeq" id="XP_043174674.1">
    <property type="nucleotide sequence ID" value="XM_043318739.1"/>
</dbReference>
<evidence type="ECO:0000256" key="1">
    <source>
        <dbReference type="SAM" id="SignalP"/>
    </source>
</evidence>
<dbReference type="GeneID" id="67011331"/>
<name>A0A8J2IB77_9PLEO</name>